<reference evidence="7" key="2">
    <citation type="journal article" date="2021" name="Genome Biol. Evol.">
        <title>Developing a high-quality reference genome for a parasitic bivalve with doubly uniparental inheritance (Bivalvia: Unionida).</title>
        <authorList>
            <person name="Smith C.H."/>
        </authorList>
    </citation>
    <scope>NUCLEOTIDE SEQUENCE</scope>
    <source>
        <strain evidence="7">CHS0354</strain>
        <tissue evidence="7">Mantle</tissue>
    </source>
</reference>
<dbReference type="SUPFAM" id="SSF81321">
    <property type="entry name" value="Family A G protein-coupled receptor-like"/>
    <property type="match status" value="1"/>
</dbReference>
<dbReference type="EMBL" id="JAEAOA010002314">
    <property type="protein sequence ID" value="KAK3582013.1"/>
    <property type="molecule type" value="Genomic_DNA"/>
</dbReference>
<dbReference type="Gene3D" id="1.20.1070.10">
    <property type="entry name" value="Rhodopsin 7-helix transmembrane proteins"/>
    <property type="match status" value="1"/>
</dbReference>
<reference evidence="7" key="1">
    <citation type="journal article" date="2021" name="Genome Biol. Evol.">
        <title>A High-Quality Reference Genome for a Parasitic Bivalve with Doubly Uniparental Inheritance (Bivalvia: Unionida).</title>
        <authorList>
            <person name="Smith C.H."/>
        </authorList>
    </citation>
    <scope>NUCLEOTIDE SEQUENCE</scope>
    <source>
        <strain evidence="7">CHS0354</strain>
    </source>
</reference>
<keyword evidence="2 5" id="KW-0812">Transmembrane</keyword>
<evidence type="ECO:0000256" key="5">
    <source>
        <dbReference type="SAM" id="Phobius"/>
    </source>
</evidence>
<evidence type="ECO:0000313" key="7">
    <source>
        <dbReference type="EMBL" id="KAK3582013.1"/>
    </source>
</evidence>
<proteinExistence type="predicted"/>
<dbReference type="InterPro" id="IPR017452">
    <property type="entry name" value="GPCR_Rhodpsn_7TM"/>
</dbReference>
<evidence type="ECO:0000256" key="1">
    <source>
        <dbReference type="ARBA" id="ARBA00004370"/>
    </source>
</evidence>
<feature type="non-terminal residue" evidence="7">
    <location>
        <position position="85"/>
    </location>
</feature>
<keyword evidence="8" id="KW-1185">Reference proteome</keyword>
<accession>A0AAE0VKV1</accession>
<name>A0AAE0VKV1_9BIVA</name>
<evidence type="ECO:0000256" key="2">
    <source>
        <dbReference type="ARBA" id="ARBA00022692"/>
    </source>
</evidence>
<organism evidence="7 8">
    <name type="scientific">Potamilus streckersoni</name>
    <dbReference type="NCBI Taxonomy" id="2493646"/>
    <lineage>
        <taxon>Eukaryota</taxon>
        <taxon>Metazoa</taxon>
        <taxon>Spiralia</taxon>
        <taxon>Lophotrochozoa</taxon>
        <taxon>Mollusca</taxon>
        <taxon>Bivalvia</taxon>
        <taxon>Autobranchia</taxon>
        <taxon>Heteroconchia</taxon>
        <taxon>Palaeoheterodonta</taxon>
        <taxon>Unionida</taxon>
        <taxon>Unionoidea</taxon>
        <taxon>Unionidae</taxon>
        <taxon>Ambleminae</taxon>
        <taxon>Lampsilini</taxon>
        <taxon>Potamilus</taxon>
    </lineage>
</organism>
<keyword evidence="4 5" id="KW-0472">Membrane</keyword>
<sequence>MASNGTCGVHVENYQFPLIKTKYWLAVVYIALMALAIFLGTFGNIIILVVSIGAKTTNRVGRSFIINLAVADMSISAIVDPMCIF</sequence>
<comment type="caution">
    <text evidence="7">The sequence shown here is derived from an EMBL/GenBank/DDBJ whole genome shotgun (WGS) entry which is preliminary data.</text>
</comment>
<evidence type="ECO:0000256" key="4">
    <source>
        <dbReference type="ARBA" id="ARBA00023136"/>
    </source>
</evidence>
<dbReference type="GO" id="GO:0004930">
    <property type="term" value="F:G protein-coupled receptor activity"/>
    <property type="evidence" value="ECO:0007669"/>
    <property type="project" value="InterPro"/>
</dbReference>
<reference evidence="7" key="3">
    <citation type="submission" date="2023-05" db="EMBL/GenBank/DDBJ databases">
        <authorList>
            <person name="Smith C.H."/>
        </authorList>
    </citation>
    <scope>NUCLEOTIDE SEQUENCE</scope>
    <source>
        <strain evidence="7">CHS0354</strain>
        <tissue evidence="7">Mantle</tissue>
    </source>
</reference>
<gene>
    <name evidence="7" type="ORF">CHS0354_039679</name>
</gene>
<evidence type="ECO:0000259" key="6">
    <source>
        <dbReference type="PROSITE" id="PS50262"/>
    </source>
</evidence>
<comment type="subcellular location">
    <subcellularLocation>
        <location evidence="1">Membrane</location>
    </subcellularLocation>
</comment>
<dbReference type="GO" id="GO:0016020">
    <property type="term" value="C:membrane"/>
    <property type="evidence" value="ECO:0007669"/>
    <property type="project" value="UniProtKB-SubCell"/>
</dbReference>
<dbReference type="Proteomes" id="UP001195483">
    <property type="component" value="Unassembled WGS sequence"/>
</dbReference>
<dbReference type="AlphaFoldDB" id="A0AAE0VKV1"/>
<keyword evidence="3 5" id="KW-1133">Transmembrane helix</keyword>
<dbReference type="PROSITE" id="PS50262">
    <property type="entry name" value="G_PROTEIN_RECEP_F1_2"/>
    <property type="match status" value="1"/>
</dbReference>
<feature type="transmembrane region" description="Helical" evidence="5">
    <location>
        <begin position="23"/>
        <end position="52"/>
    </location>
</feature>
<feature type="domain" description="G-protein coupled receptors family 1 profile" evidence="6">
    <location>
        <begin position="43"/>
        <end position="85"/>
    </location>
</feature>
<protein>
    <recommendedName>
        <fullName evidence="6">G-protein coupled receptors family 1 profile domain-containing protein</fullName>
    </recommendedName>
</protein>
<dbReference type="InterPro" id="IPR000276">
    <property type="entry name" value="GPCR_Rhodpsn"/>
</dbReference>
<evidence type="ECO:0000313" key="8">
    <source>
        <dbReference type="Proteomes" id="UP001195483"/>
    </source>
</evidence>
<evidence type="ECO:0000256" key="3">
    <source>
        <dbReference type="ARBA" id="ARBA00022989"/>
    </source>
</evidence>
<dbReference type="PRINTS" id="PR00237">
    <property type="entry name" value="GPCRRHODOPSN"/>
</dbReference>